<dbReference type="Proteomes" id="UP000032352">
    <property type="component" value="Chromosome"/>
</dbReference>
<evidence type="ECO:0000313" key="3">
    <source>
        <dbReference type="Proteomes" id="UP000032352"/>
    </source>
</evidence>
<dbReference type="RefSeq" id="WP_044836979.1">
    <property type="nucleotide sequence ID" value="NZ_CP059733.1"/>
</dbReference>
<gene>
    <name evidence="2" type="ORF">SG34_027075</name>
</gene>
<protein>
    <submittedName>
        <fullName evidence="2">Uncharacterized protein</fullName>
    </submittedName>
</protein>
<feature type="chain" id="PRO_5042194691" evidence="1">
    <location>
        <begin position="20"/>
        <end position="294"/>
    </location>
</feature>
<reference evidence="2 3" key="2">
    <citation type="journal article" date="2022" name="Mar. Drugs">
        <title>Bioassay-Guided Fractionation Leads to the Detection of Cholic Acid Generated by the Rare Thalassomonas sp.</title>
        <authorList>
            <person name="Pheiffer F."/>
            <person name="Schneider Y.K."/>
            <person name="Hansen E.H."/>
            <person name="Andersen J.H."/>
            <person name="Isaksson J."/>
            <person name="Busche T."/>
            <person name="R C."/>
            <person name="Kalinowski J."/>
            <person name="Zyl L.V."/>
            <person name="Trindade M."/>
        </authorList>
    </citation>
    <scope>NUCLEOTIDE SEQUENCE [LARGE SCALE GENOMIC DNA]</scope>
    <source>
        <strain evidence="2 3">XOM25</strain>
    </source>
</reference>
<accession>A0AAE9Z2M9</accession>
<organism evidence="2 3">
    <name type="scientific">Thalassomonas viridans</name>
    <dbReference type="NCBI Taxonomy" id="137584"/>
    <lineage>
        <taxon>Bacteria</taxon>
        <taxon>Pseudomonadati</taxon>
        <taxon>Pseudomonadota</taxon>
        <taxon>Gammaproteobacteria</taxon>
        <taxon>Alteromonadales</taxon>
        <taxon>Colwelliaceae</taxon>
        <taxon>Thalassomonas</taxon>
    </lineage>
</organism>
<evidence type="ECO:0000313" key="2">
    <source>
        <dbReference type="EMBL" id="WDE04925.1"/>
    </source>
</evidence>
<name>A0AAE9Z2M9_9GAMM</name>
<dbReference type="AlphaFoldDB" id="A0AAE9Z2M9"/>
<keyword evidence="3" id="KW-1185">Reference proteome</keyword>
<reference evidence="2 3" key="1">
    <citation type="journal article" date="2015" name="Genome Announc.">
        <title>Draft Genome Sequences of Marine Isolates of Thalassomonas viridans and Thalassomonas actiniarum.</title>
        <authorList>
            <person name="Olonade I."/>
            <person name="van Zyl L.J."/>
            <person name="Trindade M."/>
        </authorList>
    </citation>
    <scope>NUCLEOTIDE SEQUENCE [LARGE SCALE GENOMIC DNA]</scope>
    <source>
        <strain evidence="2 3">XOM25</strain>
    </source>
</reference>
<proteinExistence type="predicted"/>
<dbReference type="EMBL" id="CP059733">
    <property type="protein sequence ID" value="WDE04925.1"/>
    <property type="molecule type" value="Genomic_DNA"/>
</dbReference>
<feature type="signal peptide" evidence="1">
    <location>
        <begin position="1"/>
        <end position="19"/>
    </location>
</feature>
<sequence>MKIKIFVLSLSLLSATAAANETVSVNLDKFNCTGEVSTSRSDNKTRPESAFLFSGRYCFVKRLAPEQYDKKILHSREHTTQISSRYITAYSAMKTVEEKAQFVDLFLIKFTHNFIVNAYSDPDLKAAHGKNTFERMTFPGYVKDYDHTSFEGMNIFHKSGGYDDQRVEVLEALRLFIETNPRQADYDSWVEQMVNWTLEKPIKKSVSPGVIIQGDEGGYWVKDNEYETWAMNQALNWGNNDDWSFSWENGKNGERFIQAIDWVTGDSYNVYAYVQDWHSYGGGTKHPIYPRDPY</sequence>
<keyword evidence="1" id="KW-0732">Signal</keyword>
<evidence type="ECO:0000256" key="1">
    <source>
        <dbReference type="SAM" id="SignalP"/>
    </source>
</evidence>
<dbReference type="KEGG" id="tvd:SG34_027075"/>